<gene>
    <name evidence="1" type="ORF">XH86_14125</name>
</gene>
<reference evidence="1 2" key="1">
    <citation type="submission" date="2018-06" db="EMBL/GenBank/DDBJ databases">
        <title>Comparative genomics of rhizobia nodulating Arachis hypogaea in China.</title>
        <authorList>
            <person name="Li Y."/>
        </authorList>
    </citation>
    <scope>NUCLEOTIDE SEQUENCE [LARGE SCALE GENOMIC DNA]</scope>
    <source>
        <strain evidence="1 2">CCBAU 51658</strain>
    </source>
</reference>
<proteinExistence type="predicted"/>
<keyword evidence="2" id="KW-1185">Reference proteome</keyword>
<sequence>MQFKPPAARGTVRDQVGGLKNGDVEKEYGATNGFFQTGSTACHWKFHDVMHSQTEYPLSCQISGRLEQLAPLRGFGKFGQLSCKQIDQLAASFRMPFLTQQFSEVDDFLNGRDGIVHRRTHVVSPF</sequence>
<accession>A0ABX6UI27</accession>
<name>A0ABX6UI27_9BRAD</name>
<organism evidence="1 2">
    <name type="scientific">Bradyrhizobium guangdongense</name>
    <dbReference type="NCBI Taxonomy" id="1325090"/>
    <lineage>
        <taxon>Bacteria</taxon>
        <taxon>Pseudomonadati</taxon>
        <taxon>Pseudomonadota</taxon>
        <taxon>Alphaproteobacteria</taxon>
        <taxon>Hyphomicrobiales</taxon>
        <taxon>Nitrobacteraceae</taxon>
        <taxon>Bradyrhizobium</taxon>
    </lineage>
</organism>
<evidence type="ECO:0000313" key="1">
    <source>
        <dbReference type="EMBL" id="QOZ59739.1"/>
    </source>
</evidence>
<dbReference type="EMBL" id="CP030057">
    <property type="protein sequence ID" value="QOZ59739.1"/>
    <property type="molecule type" value="Genomic_DNA"/>
</dbReference>
<protein>
    <submittedName>
        <fullName evidence="1">Uncharacterized protein</fullName>
    </submittedName>
</protein>
<dbReference type="Proteomes" id="UP000593880">
    <property type="component" value="Chromosome"/>
</dbReference>
<evidence type="ECO:0000313" key="2">
    <source>
        <dbReference type="Proteomes" id="UP000593880"/>
    </source>
</evidence>